<proteinExistence type="predicted"/>
<protein>
    <submittedName>
        <fullName evidence="1">YheV family putative metal-binding protein</fullName>
    </submittedName>
</protein>
<dbReference type="InterPro" id="IPR012658">
    <property type="entry name" value="YheV"/>
</dbReference>
<evidence type="ECO:0000313" key="2">
    <source>
        <dbReference type="Proteomes" id="UP001595617"/>
    </source>
</evidence>
<accession>A0ABV7ZTJ3</accession>
<dbReference type="EMBL" id="JBHRYR010000002">
    <property type="protein sequence ID" value="MFC3851525.1"/>
    <property type="molecule type" value="Genomic_DNA"/>
</dbReference>
<dbReference type="Proteomes" id="UP001595617">
    <property type="component" value="Unassembled WGS sequence"/>
</dbReference>
<keyword evidence="2" id="KW-1185">Reference proteome</keyword>
<dbReference type="RefSeq" id="WP_380692709.1">
    <property type="nucleotide sequence ID" value="NZ_JBHRYR010000002.1"/>
</dbReference>
<organism evidence="1 2">
    <name type="scientific">Saccharospirillum mangrovi</name>
    <dbReference type="NCBI Taxonomy" id="2161747"/>
    <lineage>
        <taxon>Bacteria</taxon>
        <taxon>Pseudomonadati</taxon>
        <taxon>Pseudomonadota</taxon>
        <taxon>Gammaproteobacteria</taxon>
        <taxon>Oceanospirillales</taxon>
        <taxon>Saccharospirillaceae</taxon>
        <taxon>Saccharospirillum</taxon>
    </lineage>
</organism>
<dbReference type="Pfam" id="PF09526">
    <property type="entry name" value="DUF2387"/>
    <property type="match status" value="1"/>
</dbReference>
<reference evidence="2" key="1">
    <citation type="journal article" date="2019" name="Int. J. Syst. Evol. Microbiol.">
        <title>The Global Catalogue of Microorganisms (GCM) 10K type strain sequencing project: providing services to taxonomists for standard genome sequencing and annotation.</title>
        <authorList>
            <consortium name="The Broad Institute Genomics Platform"/>
            <consortium name="The Broad Institute Genome Sequencing Center for Infectious Disease"/>
            <person name="Wu L."/>
            <person name="Ma J."/>
        </authorList>
    </citation>
    <scope>NUCLEOTIDE SEQUENCE [LARGE SCALE GENOMIC DNA]</scope>
    <source>
        <strain evidence="2">IBRC 10765</strain>
    </source>
</reference>
<gene>
    <name evidence="1" type="ORF">ACFOOG_01660</name>
</gene>
<comment type="caution">
    <text evidence="1">The sequence shown here is derived from an EMBL/GenBank/DDBJ whole genome shotgun (WGS) entry which is preliminary data.</text>
</comment>
<sequence>MVKRFIAGALCPSCGAADALRVEHYTDDAGVAQMARDCVDCGFTDTLAADQPMTSAVPGTRIEPTHRDDDRQVVRIMPLTHPKA</sequence>
<evidence type="ECO:0000313" key="1">
    <source>
        <dbReference type="EMBL" id="MFC3851525.1"/>
    </source>
</evidence>
<name>A0ABV7ZTJ3_9GAMM</name>